<dbReference type="Proteomes" id="UP001497382">
    <property type="component" value="Unassembled WGS sequence"/>
</dbReference>
<comment type="caution">
    <text evidence="1">The sequence shown here is derived from an EMBL/GenBank/DDBJ whole genome shotgun (WGS) entry which is preliminary data.</text>
</comment>
<sequence>MLYIDLRVQSKEQESGLLVEVVRKCLAEEPSYEGIPTGELYPKKELKDFYKSKKDS</sequence>
<evidence type="ECO:0000313" key="1">
    <source>
        <dbReference type="EMBL" id="CAL1277101.1"/>
    </source>
</evidence>
<accession>A0AAV2A0J6</accession>
<protein>
    <submittedName>
        <fullName evidence="1">Uncharacterized protein</fullName>
    </submittedName>
</protein>
<dbReference type="EMBL" id="CAXIEN010000098">
    <property type="protein sequence ID" value="CAL1277101.1"/>
    <property type="molecule type" value="Genomic_DNA"/>
</dbReference>
<dbReference type="AlphaFoldDB" id="A0AAV2A0J6"/>
<keyword evidence="2" id="KW-1185">Reference proteome</keyword>
<evidence type="ECO:0000313" key="2">
    <source>
        <dbReference type="Proteomes" id="UP001497382"/>
    </source>
</evidence>
<reference evidence="1 2" key="1">
    <citation type="submission" date="2024-04" db="EMBL/GenBank/DDBJ databases">
        <authorList>
            <person name="Rising A."/>
            <person name="Reimegard J."/>
            <person name="Sonavane S."/>
            <person name="Akerstrom W."/>
            <person name="Nylinder S."/>
            <person name="Hedman E."/>
            <person name="Kallberg Y."/>
        </authorList>
    </citation>
    <scope>NUCLEOTIDE SEQUENCE [LARGE SCALE GENOMIC DNA]</scope>
</reference>
<organism evidence="1 2">
    <name type="scientific">Larinioides sclopetarius</name>
    <dbReference type="NCBI Taxonomy" id="280406"/>
    <lineage>
        <taxon>Eukaryota</taxon>
        <taxon>Metazoa</taxon>
        <taxon>Ecdysozoa</taxon>
        <taxon>Arthropoda</taxon>
        <taxon>Chelicerata</taxon>
        <taxon>Arachnida</taxon>
        <taxon>Araneae</taxon>
        <taxon>Araneomorphae</taxon>
        <taxon>Entelegynae</taxon>
        <taxon>Araneoidea</taxon>
        <taxon>Araneidae</taxon>
        <taxon>Larinioides</taxon>
    </lineage>
</organism>
<proteinExistence type="predicted"/>
<gene>
    <name evidence="1" type="ORF">LARSCL_LOCUS9019</name>
</gene>
<name>A0AAV2A0J6_9ARAC</name>